<feature type="region of interest" description="Disordered" evidence="5">
    <location>
        <begin position="602"/>
        <end position="631"/>
    </location>
</feature>
<reference evidence="9 10" key="1">
    <citation type="submission" date="2024-02" db="EMBL/GenBank/DDBJ databases">
        <title>First draft genome assembly of two strains of Seiridium cardinale.</title>
        <authorList>
            <person name="Emiliani G."/>
            <person name="Scali E."/>
        </authorList>
    </citation>
    <scope>NUCLEOTIDE SEQUENCE [LARGE SCALE GENOMIC DNA]</scope>
    <source>
        <strain evidence="9 10">BM-138-000479</strain>
    </source>
</reference>
<protein>
    <submittedName>
        <fullName evidence="9">NAD(P)H-dependent D-xylose reductase xyl1</fullName>
    </submittedName>
</protein>
<evidence type="ECO:0000313" key="9">
    <source>
        <dbReference type="EMBL" id="KAK9771208.1"/>
    </source>
</evidence>
<evidence type="ECO:0000256" key="2">
    <source>
        <dbReference type="ARBA" id="ARBA00022705"/>
    </source>
</evidence>
<evidence type="ECO:0000256" key="5">
    <source>
        <dbReference type="SAM" id="MobiDB-lite"/>
    </source>
</evidence>
<evidence type="ECO:0000259" key="7">
    <source>
        <dbReference type="Pfam" id="PF05916"/>
    </source>
</evidence>
<evidence type="ECO:0000256" key="3">
    <source>
        <dbReference type="ARBA" id="ARBA00023002"/>
    </source>
</evidence>
<dbReference type="Pfam" id="PF25005">
    <property type="entry name" value="PSF2_N"/>
    <property type="match status" value="1"/>
</dbReference>
<dbReference type="Proteomes" id="UP001465668">
    <property type="component" value="Unassembled WGS sequence"/>
</dbReference>
<dbReference type="Gene3D" id="3.20.20.100">
    <property type="entry name" value="NADP-dependent oxidoreductase domain"/>
    <property type="match status" value="1"/>
</dbReference>
<keyword evidence="3" id="KW-0560">Oxidoreductase</keyword>
<evidence type="ECO:0000259" key="6">
    <source>
        <dbReference type="Pfam" id="PF00248"/>
    </source>
</evidence>
<dbReference type="SUPFAM" id="SSF51430">
    <property type="entry name" value="NAD(P)-linked oxidoreductase"/>
    <property type="match status" value="1"/>
</dbReference>
<evidence type="ECO:0000259" key="8">
    <source>
        <dbReference type="Pfam" id="PF25005"/>
    </source>
</evidence>
<evidence type="ECO:0000256" key="4">
    <source>
        <dbReference type="ARBA" id="ARBA00023242"/>
    </source>
</evidence>
<dbReference type="PRINTS" id="PR00069">
    <property type="entry name" value="ALDKETRDTASE"/>
</dbReference>
<dbReference type="Gene3D" id="3.40.5.50">
    <property type="match status" value="1"/>
</dbReference>
<comment type="subcellular location">
    <subcellularLocation>
        <location evidence="1">Nucleus</location>
    </subcellularLocation>
</comment>
<dbReference type="InterPro" id="IPR036812">
    <property type="entry name" value="NAD(P)_OxRdtase_dom_sf"/>
</dbReference>
<accession>A0ABR2XBQ7</accession>
<dbReference type="CDD" id="cd11712">
    <property type="entry name" value="GINS_A_psf2"/>
    <property type="match status" value="1"/>
</dbReference>
<feature type="domain" description="DNA replication complex GINS protein PSF2 N-terminal" evidence="8">
    <location>
        <begin position="417"/>
        <end position="448"/>
    </location>
</feature>
<comment type="caution">
    <text evidence="9">The sequence shown here is derived from an EMBL/GenBank/DDBJ whole genome shotgun (WGS) entry which is preliminary data.</text>
</comment>
<dbReference type="InterPro" id="IPR036224">
    <property type="entry name" value="GINS_bundle-like_dom_sf"/>
</dbReference>
<name>A0ABR2XBQ7_9PEZI</name>
<dbReference type="InterPro" id="IPR020471">
    <property type="entry name" value="AKR"/>
</dbReference>
<dbReference type="SUPFAM" id="SSF160059">
    <property type="entry name" value="PriA/YqbF domain"/>
    <property type="match status" value="1"/>
</dbReference>
<proteinExistence type="predicted"/>
<dbReference type="Gene3D" id="1.20.58.1020">
    <property type="match status" value="1"/>
</dbReference>
<dbReference type="Pfam" id="PF00248">
    <property type="entry name" value="Aldo_ket_red"/>
    <property type="match status" value="1"/>
</dbReference>
<organism evidence="9 10">
    <name type="scientific">Seiridium cardinale</name>
    <dbReference type="NCBI Taxonomy" id="138064"/>
    <lineage>
        <taxon>Eukaryota</taxon>
        <taxon>Fungi</taxon>
        <taxon>Dikarya</taxon>
        <taxon>Ascomycota</taxon>
        <taxon>Pezizomycotina</taxon>
        <taxon>Sordariomycetes</taxon>
        <taxon>Xylariomycetidae</taxon>
        <taxon>Amphisphaeriales</taxon>
        <taxon>Sporocadaceae</taxon>
        <taxon>Seiridium</taxon>
    </lineage>
</organism>
<gene>
    <name evidence="9" type="ORF">SCAR479_12073</name>
</gene>
<dbReference type="EMBL" id="JARVKM010000078">
    <property type="protein sequence ID" value="KAK9771208.1"/>
    <property type="molecule type" value="Genomic_DNA"/>
</dbReference>
<feature type="domain" description="NADP-dependent oxidoreductase" evidence="6">
    <location>
        <begin position="19"/>
        <end position="308"/>
    </location>
</feature>
<dbReference type="InterPro" id="IPR021151">
    <property type="entry name" value="GINS_A"/>
</dbReference>
<dbReference type="PANTHER" id="PTHR11732">
    <property type="entry name" value="ALDO/KETO REDUCTASE"/>
    <property type="match status" value="1"/>
</dbReference>
<dbReference type="InterPro" id="IPR023210">
    <property type="entry name" value="NADP_OxRdtase_dom"/>
</dbReference>
<evidence type="ECO:0000256" key="1">
    <source>
        <dbReference type="ARBA" id="ARBA00004123"/>
    </source>
</evidence>
<dbReference type="Pfam" id="PF05916">
    <property type="entry name" value="Sld5"/>
    <property type="match status" value="1"/>
</dbReference>
<evidence type="ECO:0000313" key="10">
    <source>
        <dbReference type="Proteomes" id="UP001465668"/>
    </source>
</evidence>
<dbReference type="InterPro" id="IPR056784">
    <property type="entry name" value="PSF2_N"/>
</dbReference>
<feature type="compositionally biased region" description="Acidic residues" evidence="5">
    <location>
        <begin position="618"/>
        <end position="631"/>
    </location>
</feature>
<feature type="compositionally biased region" description="Basic and acidic residues" evidence="5">
    <location>
        <begin position="606"/>
        <end position="617"/>
    </location>
</feature>
<sequence length="631" mass="69324">MVPSIKLSSGHDMPLVGFGIWKVPRESCAETVYNAIKLGYRHFDGAWDYTNSAEAGQGIRRAIDEGLVKREDLFITSKLWNNYHKREHAHQMAKLEVEAWGLEYLDLFLIHFPIALEFIPFEELRWPCFWTDKEQTKPTPLAKVPISETWKALEDLVKTPENPSGLFKSIGISNFHTQLIYDLLSYAKIPPAVLQIEHHPYLTQPELIDMAQENNIAVTGYSTFGPASFIELNNAKAKEVKPLFEVDPVKAAAEKHGVTPGQVLLRWCTQRNIIVIPKSNSVDRLKQNLESTSFDLTDEEIKAIAALDIGLRFNSPSAIGSAPTAKSPHYAAHPTLTRVAYPGASPDISGYKPTNLSNQFQNGAPLTAWPRADRGRLPLRNGTGHHSATAETRIHTAPECKSFSNPAIPPARSLTAQGATLALRPPHRAQLPLWLALLLKKQKRANIVAPAWLHAASLAEVIHHETNVDPEAFSPPPPPVMRSDGRGMARSYAEPKPGDLVLSPPFLPSCTADAPAGYLPYHWLELAETLLAHAADDIPSAAEVRTLLRDLQEVRAAKMRGSTTQLEGGGGVVGLRGVGAMELAESRGFVQGVVDGVRKLGASVEATRREEEERGAGDEDADEDDEDMGFE</sequence>
<keyword evidence="2" id="KW-0235">DNA replication</keyword>
<feature type="domain" description="GINS subunit" evidence="7">
    <location>
        <begin position="500"/>
        <end position="600"/>
    </location>
</feature>
<keyword evidence="10" id="KW-1185">Reference proteome</keyword>
<dbReference type="SUPFAM" id="SSF158573">
    <property type="entry name" value="GINS helical bundle-like"/>
    <property type="match status" value="1"/>
</dbReference>
<keyword evidence="4" id="KW-0539">Nucleus</keyword>